<keyword evidence="3" id="KW-1133">Transmembrane helix</keyword>
<dbReference type="InParanoid" id="A0A0N0RFF5"/>
<protein>
    <recommendedName>
        <fullName evidence="4">Cell envelope-related transcriptional attenuator domain-containing protein</fullName>
    </recommendedName>
</protein>
<feature type="compositionally biased region" description="Polar residues" evidence="2">
    <location>
        <begin position="1"/>
        <end position="13"/>
    </location>
</feature>
<dbReference type="OrthoDB" id="305468at2"/>
<feature type="transmembrane region" description="Helical" evidence="3">
    <location>
        <begin position="46"/>
        <end position="70"/>
    </location>
</feature>
<reference evidence="6" key="2">
    <citation type="submission" date="2015-08" db="EMBL/GenBank/DDBJ databases">
        <title>Draft Genome Sequence of a Heterotrophic Facultative Anaerobic Bacterium Ardenticatena maritima Strain 110S.</title>
        <authorList>
            <person name="Kawaichi S."/>
            <person name="Yoshida T."/>
            <person name="Sako Y."/>
            <person name="Nakamura R."/>
        </authorList>
    </citation>
    <scope>NUCLEOTIDE SEQUENCE [LARGE SCALE GENOMIC DNA]</scope>
    <source>
        <strain evidence="6">110S</strain>
    </source>
</reference>
<dbReference type="Proteomes" id="UP000037784">
    <property type="component" value="Unassembled WGS sequence"/>
</dbReference>
<evidence type="ECO:0000256" key="2">
    <source>
        <dbReference type="SAM" id="MobiDB-lite"/>
    </source>
</evidence>
<dbReference type="PANTHER" id="PTHR33392:SF6">
    <property type="entry name" value="POLYISOPRENYL-TEICHOIC ACID--PEPTIDOGLYCAN TEICHOIC ACID TRANSFERASE TAGU"/>
    <property type="match status" value="1"/>
</dbReference>
<dbReference type="NCBIfam" id="TIGR00350">
    <property type="entry name" value="lytR_cpsA_psr"/>
    <property type="match status" value="1"/>
</dbReference>
<dbReference type="PANTHER" id="PTHR33392">
    <property type="entry name" value="POLYISOPRENYL-TEICHOIC ACID--PEPTIDOGLYCAN TEICHOIC ACID TRANSFERASE TAGU"/>
    <property type="match status" value="1"/>
</dbReference>
<keyword evidence="3" id="KW-0472">Membrane</keyword>
<evidence type="ECO:0000313" key="5">
    <source>
        <dbReference type="EMBL" id="GAP62627.1"/>
    </source>
</evidence>
<dbReference type="Gene3D" id="3.40.630.190">
    <property type="entry name" value="LCP protein"/>
    <property type="match status" value="1"/>
</dbReference>
<evidence type="ECO:0000256" key="1">
    <source>
        <dbReference type="ARBA" id="ARBA00006068"/>
    </source>
</evidence>
<organism evidence="5 6">
    <name type="scientific">Ardenticatena maritima</name>
    <dbReference type="NCBI Taxonomy" id="872965"/>
    <lineage>
        <taxon>Bacteria</taxon>
        <taxon>Bacillati</taxon>
        <taxon>Chloroflexota</taxon>
        <taxon>Ardenticatenia</taxon>
        <taxon>Ardenticatenales</taxon>
        <taxon>Ardenticatenaceae</taxon>
        <taxon>Ardenticatena</taxon>
    </lineage>
</organism>
<dbReference type="EMBL" id="BBZA01000068">
    <property type="protein sequence ID" value="GAP62627.1"/>
    <property type="molecule type" value="Genomic_DNA"/>
</dbReference>
<dbReference type="Pfam" id="PF03816">
    <property type="entry name" value="LytR_cpsA_psr"/>
    <property type="match status" value="1"/>
</dbReference>
<dbReference type="FunCoup" id="A0A0N0RFF5">
    <property type="interactions" value="87"/>
</dbReference>
<evidence type="ECO:0000256" key="3">
    <source>
        <dbReference type="SAM" id="Phobius"/>
    </source>
</evidence>
<feature type="region of interest" description="Disordered" evidence="2">
    <location>
        <begin position="1"/>
        <end position="21"/>
    </location>
</feature>
<evidence type="ECO:0000313" key="6">
    <source>
        <dbReference type="Proteomes" id="UP000037784"/>
    </source>
</evidence>
<keyword evidence="6" id="KW-1185">Reference proteome</keyword>
<comment type="similarity">
    <text evidence="1">Belongs to the LytR/CpsA/Psr (LCP) family.</text>
</comment>
<dbReference type="RefSeq" id="WP_054492532.1">
    <property type="nucleotide sequence ID" value="NZ_BBZA01000068.1"/>
</dbReference>
<dbReference type="InterPro" id="IPR050922">
    <property type="entry name" value="LytR/CpsA/Psr_CW_biosynth"/>
</dbReference>
<comment type="caution">
    <text evidence="5">The sequence shown here is derived from an EMBL/GenBank/DDBJ whole genome shotgun (WGS) entry which is preliminary data.</text>
</comment>
<feature type="domain" description="Cell envelope-related transcriptional attenuator" evidence="4">
    <location>
        <begin position="97"/>
        <end position="247"/>
    </location>
</feature>
<accession>A0A0N0RFF5</accession>
<name>A0A0N0RFF5_9CHLR</name>
<reference evidence="5 6" key="1">
    <citation type="journal article" date="2015" name="Genome Announc.">
        <title>Draft Genome Sequence of a Heterotrophic Facultative Anaerobic Thermophilic Bacterium, Ardenticatena maritima Strain 110ST.</title>
        <authorList>
            <person name="Kawaichi S."/>
            <person name="Yoshida T."/>
            <person name="Sako Y."/>
            <person name="Nakamura R."/>
        </authorList>
    </citation>
    <scope>NUCLEOTIDE SEQUENCE [LARGE SCALE GENOMIC DNA]</scope>
    <source>
        <strain evidence="5 6">110S</strain>
    </source>
</reference>
<dbReference type="InterPro" id="IPR004474">
    <property type="entry name" value="LytR_CpsA_psr"/>
</dbReference>
<evidence type="ECO:0000259" key="4">
    <source>
        <dbReference type="Pfam" id="PF03816"/>
    </source>
</evidence>
<dbReference type="AlphaFoldDB" id="A0A0N0RFF5"/>
<proteinExistence type="inferred from homology"/>
<gene>
    <name evidence="5" type="ORF">ARMA_1050</name>
</gene>
<sequence length="327" mass="36853">MSYTHRPSRTSEPTHPPLDDVLWPHEVLQPLPPPPRRRQRRSCLGCLGRWGLTLLAFILLTGALSALVYWQVLVHRGPVHVLVLGIDQRPGENGPFRTDTMLLVRFNPATRRIALLSIPRDLWVDIPTVGENRINTAHFFGGPDLARQTVQQTLGVAVHYYVVVNFDGFTQIIDAMGGIDVDVPETLHDENYPTEDYGVTTIHIEAGPHHMDGRTALIYARSRYSTNDFDRAQRQQQILAAMKARLQQPGAWWRLPRVAQAVFNAVESDIPQREWVALGVIALRAKTIERLAIGPDQVTPYITANGAYVLLPNWDAINEVVHAFLRQ</sequence>
<keyword evidence="3" id="KW-0812">Transmembrane</keyword>